<proteinExistence type="inferred from homology"/>
<keyword evidence="9" id="KW-1185">Reference proteome</keyword>
<dbReference type="PANTHER" id="PTHR39112">
    <property type="entry name" value="PROTEIN RALF-LIKE 27-RELATED"/>
    <property type="match status" value="1"/>
</dbReference>
<keyword evidence="4" id="KW-0372">Hormone</keyword>
<evidence type="ECO:0000256" key="2">
    <source>
        <dbReference type="ARBA" id="ARBA00009178"/>
    </source>
</evidence>
<dbReference type="GO" id="GO:0040008">
    <property type="term" value="P:regulation of growth"/>
    <property type="evidence" value="ECO:0007669"/>
    <property type="project" value="UniProtKB-ARBA"/>
</dbReference>
<evidence type="ECO:0000256" key="7">
    <source>
        <dbReference type="SAM" id="SignalP"/>
    </source>
</evidence>
<evidence type="ECO:0000256" key="5">
    <source>
        <dbReference type="ARBA" id="ARBA00022729"/>
    </source>
</evidence>
<evidence type="ECO:0000313" key="8">
    <source>
        <dbReference type="EMBL" id="EXB77669.1"/>
    </source>
</evidence>
<dbReference type="GO" id="GO:0005179">
    <property type="term" value="F:hormone activity"/>
    <property type="evidence" value="ECO:0007669"/>
    <property type="project" value="UniProtKB-KW"/>
</dbReference>
<dbReference type="AlphaFoldDB" id="W9RHU4"/>
<reference evidence="9" key="1">
    <citation type="submission" date="2013-01" db="EMBL/GenBank/DDBJ databases">
        <title>Draft Genome Sequence of a Mulberry Tree, Morus notabilis C.K. Schneid.</title>
        <authorList>
            <person name="He N."/>
            <person name="Zhao S."/>
        </authorList>
    </citation>
    <scope>NUCLEOTIDE SEQUENCE</scope>
</reference>
<sequence length="111" mass="12075">MTVSYAVLVILVLISLAGANIAHKVEALSIDGTSGARLFNATIDDCNGEELGEFFMQRNLAEQKKYITFDVANKKGPVCYALKYGSCLMKSNKQSRPCTIYNKCDRGGQGS</sequence>
<comment type="similarity">
    <text evidence="2">Belongs to the plant rapid alkalinization factor (RALF) family.</text>
</comment>
<feature type="signal peptide" evidence="7">
    <location>
        <begin position="1"/>
        <end position="27"/>
    </location>
</feature>
<evidence type="ECO:0000256" key="3">
    <source>
        <dbReference type="ARBA" id="ARBA00022525"/>
    </source>
</evidence>
<keyword evidence="3" id="KW-0964">Secreted</keyword>
<keyword evidence="6" id="KW-1015">Disulfide bond</keyword>
<keyword evidence="5 7" id="KW-0732">Signal</keyword>
<organism evidence="8 9">
    <name type="scientific">Morus notabilis</name>
    <dbReference type="NCBI Taxonomy" id="981085"/>
    <lineage>
        <taxon>Eukaryota</taxon>
        <taxon>Viridiplantae</taxon>
        <taxon>Streptophyta</taxon>
        <taxon>Embryophyta</taxon>
        <taxon>Tracheophyta</taxon>
        <taxon>Spermatophyta</taxon>
        <taxon>Magnoliopsida</taxon>
        <taxon>eudicotyledons</taxon>
        <taxon>Gunneridae</taxon>
        <taxon>Pentapetalae</taxon>
        <taxon>rosids</taxon>
        <taxon>fabids</taxon>
        <taxon>Rosales</taxon>
        <taxon>Moraceae</taxon>
        <taxon>Moreae</taxon>
        <taxon>Morus</taxon>
    </lineage>
</organism>
<evidence type="ECO:0000256" key="1">
    <source>
        <dbReference type="ARBA" id="ARBA00004613"/>
    </source>
</evidence>
<dbReference type="EMBL" id="KE344761">
    <property type="protein sequence ID" value="EXB77669.1"/>
    <property type="molecule type" value="Genomic_DNA"/>
</dbReference>
<evidence type="ECO:0000256" key="4">
    <source>
        <dbReference type="ARBA" id="ARBA00022702"/>
    </source>
</evidence>
<dbReference type="PANTHER" id="PTHR39112:SF1">
    <property type="entry name" value="PROTEIN RALF-LIKE 27"/>
    <property type="match status" value="1"/>
</dbReference>
<feature type="chain" id="PRO_5004929577" evidence="7">
    <location>
        <begin position="28"/>
        <end position="111"/>
    </location>
</feature>
<comment type="subcellular location">
    <subcellularLocation>
        <location evidence="1">Secreted</location>
    </subcellularLocation>
</comment>
<dbReference type="eggNOG" id="ENOG502SGES">
    <property type="taxonomic scope" value="Eukaryota"/>
</dbReference>
<dbReference type="Proteomes" id="UP000030645">
    <property type="component" value="Unassembled WGS sequence"/>
</dbReference>
<gene>
    <name evidence="8" type="ORF">L484_018186</name>
</gene>
<evidence type="ECO:0000313" key="9">
    <source>
        <dbReference type="Proteomes" id="UP000030645"/>
    </source>
</evidence>
<evidence type="ECO:0000256" key="6">
    <source>
        <dbReference type="ARBA" id="ARBA00023157"/>
    </source>
</evidence>
<name>W9RHU4_9ROSA</name>
<dbReference type="Pfam" id="PF05498">
    <property type="entry name" value="RALF"/>
    <property type="match status" value="1"/>
</dbReference>
<protein>
    <submittedName>
        <fullName evidence="8">Uncharacterized protein</fullName>
    </submittedName>
</protein>
<accession>W9RHU4</accession>
<dbReference type="InterPro" id="IPR008801">
    <property type="entry name" value="RALF"/>
</dbReference>
<dbReference type="GO" id="GO:0005576">
    <property type="term" value="C:extracellular region"/>
    <property type="evidence" value="ECO:0007669"/>
    <property type="project" value="UniProtKB-SubCell"/>
</dbReference>
<dbReference type="InterPro" id="IPR039252">
    <property type="entry name" value="RALFL27"/>
</dbReference>